<evidence type="ECO:0000256" key="2">
    <source>
        <dbReference type="SAM" id="MobiDB-lite"/>
    </source>
</evidence>
<feature type="region of interest" description="Disordered" evidence="2">
    <location>
        <begin position="72"/>
        <end position="102"/>
    </location>
</feature>
<feature type="region of interest" description="Disordered" evidence="2">
    <location>
        <begin position="225"/>
        <end position="300"/>
    </location>
</feature>
<feature type="region of interest" description="Disordered" evidence="2">
    <location>
        <begin position="617"/>
        <end position="645"/>
    </location>
</feature>
<dbReference type="Gene3D" id="3.90.1140.10">
    <property type="entry name" value="Cyclic phosphodiesterase"/>
    <property type="match status" value="1"/>
</dbReference>
<feature type="compositionally biased region" description="Acidic residues" evidence="2">
    <location>
        <begin position="624"/>
        <end position="645"/>
    </location>
</feature>
<dbReference type="GO" id="GO:0034237">
    <property type="term" value="F:protein kinase A regulatory subunit binding"/>
    <property type="evidence" value="ECO:0007669"/>
    <property type="project" value="TreeGrafter"/>
</dbReference>
<dbReference type="AlphaFoldDB" id="A0A224YM10"/>
<feature type="compositionally biased region" description="Basic residues" evidence="2">
    <location>
        <begin position="257"/>
        <end position="272"/>
    </location>
</feature>
<sequence length="645" mass="69899">MSSGPVVLAGSRLLLSLRKCSCCAASIDLLLARQPLIRKTSARAGSMSDAHPPSCPPMTAIVVTKKNLPSFSEKRAAPLPPLTVLDEPGRRESNPAPSSTAVESALRSALGIGHSEACGASPTTPTALPQPELDANVSTQDPAILDWSLCNPDSEDTVAEPEAKPKTTRILRLFHGGQNEDESISEADRTESSPADRSALSAPPTAPGSTTEADIGLNAVATTETNVAVEPPLTSAGTQEVGDEHNVAGASAASTPSKRRCRRPRKRQKRSGKSAIASQQRSVSDDGSSSDESCAVVGDERDREGLVADGWISELPAGLISSADTEDDDNDPVYSLKPLFTGKYGSSSSAKKSKSSKDNRPNYFVAIQVDDINVHKAAKKVQDHMRSLEPNIERALVSIPTLHITLLVLRVNDEDDSLQRAKDSLLRAHQAVKEGLEATPLTLQFEGLDHFRKEVLYMKAIGEDSVSRLEAIAQVCREEFEKSNLDLSGNKAFAPHLTLAKLSKQSRRKNGIKKIQEEWYAAFKDESFGTQKVNSLQLLSMLKPKDERGYYYCSMEHTFGDFSRDQENNDHSECCVPALSRASQRSIEQKLLKIDAAKEEVKRAISTLTNAKLQELSVAKQEPAEAEPELSEENFTEVSEDETST</sequence>
<dbReference type="GO" id="GO:0010738">
    <property type="term" value="P:regulation of protein kinase A signaling"/>
    <property type="evidence" value="ECO:0007669"/>
    <property type="project" value="TreeGrafter"/>
</dbReference>
<feature type="domain" description="A-kinase anchor protein 7-like phosphoesterase" evidence="3">
    <location>
        <begin position="361"/>
        <end position="556"/>
    </location>
</feature>
<organism evidence="4">
    <name type="scientific">Rhipicephalus zambeziensis</name>
    <dbReference type="NCBI Taxonomy" id="60191"/>
    <lineage>
        <taxon>Eukaryota</taxon>
        <taxon>Metazoa</taxon>
        <taxon>Ecdysozoa</taxon>
        <taxon>Arthropoda</taxon>
        <taxon>Chelicerata</taxon>
        <taxon>Arachnida</taxon>
        <taxon>Acari</taxon>
        <taxon>Parasitiformes</taxon>
        <taxon>Ixodida</taxon>
        <taxon>Ixodoidea</taxon>
        <taxon>Ixodidae</taxon>
        <taxon>Rhipicephalinae</taxon>
        <taxon>Rhipicephalus</taxon>
        <taxon>Rhipicephalus</taxon>
    </lineage>
</organism>
<dbReference type="InterPro" id="IPR009097">
    <property type="entry name" value="Cyclic_Pdiesterase"/>
</dbReference>
<keyword evidence="4" id="KW-0808">Transferase</keyword>
<feature type="coiled-coil region" evidence="1">
    <location>
        <begin position="587"/>
        <end position="614"/>
    </location>
</feature>
<dbReference type="GO" id="GO:0005829">
    <property type="term" value="C:cytosol"/>
    <property type="evidence" value="ECO:0007669"/>
    <property type="project" value="TreeGrafter"/>
</dbReference>
<evidence type="ECO:0000259" key="3">
    <source>
        <dbReference type="Pfam" id="PF10469"/>
    </source>
</evidence>
<name>A0A224YM10_9ACAR</name>
<dbReference type="PANTHER" id="PTHR15934">
    <property type="entry name" value="RNA 2',3'-CYCLIC PHOSPHODIESTERASE"/>
    <property type="match status" value="1"/>
</dbReference>
<evidence type="ECO:0000313" key="4">
    <source>
        <dbReference type="EMBL" id="MAA16779.1"/>
    </source>
</evidence>
<dbReference type="PANTHER" id="PTHR15934:SF2">
    <property type="entry name" value="A-KINASE ANCHOR PROTEIN 7-LIKE PHOSPHOESTERASE DOMAIN-CONTAINING PROTEIN"/>
    <property type="match status" value="1"/>
</dbReference>
<dbReference type="GO" id="GO:0016301">
    <property type="term" value="F:kinase activity"/>
    <property type="evidence" value="ECO:0007669"/>
    <property type="project" value="UniProtKB-KW"/>
</dbReference>
<protein>
    <submittedName>
        <fullName evidence="4">A-kinase anchor protein 7</fullName>
    </submittedName>
</protein>
<dbReference type="EMBL" id="GFPF01005633">
    <property type="protein sequence ID" value="MAA16779.1"/>
    <property type="molecule type" value="Transcribed_RNA"/>
</dbReference>
<proteinExistence type="predicted"/>
<feature type="region of interest" description="Disordered" evidence="2">
    <location>
        <begin position="115"/>
        <end position="134"/>
    </location>
</feature>
<dbReference type="SUPFAM" id="SSF55144">
    <property type="entry name" value="LigT-like"/>
    <property type="match status" value="1"/>
</dbReference>
<keyword evidence="4" id="KW-0418">Kinase</keyword>
<dbReference type="InterPro" id="IPR019510">
    <property type="entry name" value="AKAP7-like_phosphoesterase"/>
</dbReference>
<reference evidence="4" key="1">
    <citation type="journal article" date="2017" name="Parasit. Vectors">
        <title>Sialotranscriptomics of Rhipicephalus zambeziensis reveals intricate expression profiles of secretory proteins and suggests tight temporal transcriptional regulation during blood-feeding.</title>
        <authorList>
            <person name="de Castro M.H."/>
            <person name="de Klerk D."/>
            <person name="Pienaar R."/>
            <person name="Rees D.J.G."/>
            <person name="Mans B.J."/>
        </authorList>
    </citation>
    <scope>NUCLEOTIDE SEQUENCE</scope>
    <source>
        <tissue evidence="4">Salivary glands</tissue>
    </source>
</reference>
<dbReference type="Pfam" id="PF10469">
    <property type="entry name" value="AKAP7_NLS"/>
    <property type="match status" value="1"/>
</dbReference>
<accession>A0A224YM10</accession>
<dbReference type="InterPro" id="IPR052641">
    <property type="entry name" value="AKAP7_isoform_gamma"/>
</dbReference>
<evidence type="ECO:0000256" key="1">
    <source>
        <dbReference type="SAM" id="Coils"/>
    </source>
</evidence>
<keyword evidence="1" id="KW-0175">Coiled coil</keyword>
<feature type="region of interest" description="Disordered" evidence="2">
    <location>
        <begin position="174"/>
        <end position="213"/>
    </location>
</feature>